<dbReference type="PRINTS" id="PR00727">
    <property type="entry name" value="LEADERPTASE"/>
</dbReference>
<evidence type="ECO:0000259" key="4">
    <source>
        <dbReference type="Pfam" id="PF10502"/>
    </source>
</evidence>
<dbReference type="NCBIfam" id="TIGR02227">
    <property type="entry name" value="sigpep_I_bact"/>
    <property type="match status" value="1"/>
</dbReference>
<keyword evidence="3" id="KW-0645">Protease</keyword>
<dbReference type="GO" id="GO:0004252">
    <property type="term" value="F:serine-type endopeptidase activity"/>
    <property type="evidence" value="ECO:0007669"/>
    <property type="project" value="InterPro"/>
</dbReference>
<dbReference type="GO" id="GO:0016020">
    <property type="term" value="C:membrane"/>
    <property type="evidence" value="ECO:0007669"/>
    <property type="project" value="UniProtKB-SubCell"/>
</dbReference>
<evidence type="ECO:0000256" key="1">
    <source>
        <dbReference type="ARBA" id="ARBA00009370"/>
    </source>
</evidence>
<keyword evidence="6" id="KW-1185">Reference proteome</keyword>
<keyword evidence="3" id="KW-0812">Transmembrane</keyword>
<dbReference type="EC" id="3.4.21.89" evidence="3"/>
<dbReference type="RefSeq" id="WP_100790873.1">
    <property type="nucleotide sequence ID" value="NZ_NPDQ01000004.1"/>
</dbReference>
<keyword evidence="3 5" id="KW-0378">Hydrolase</keyword>
<feature type="transmembrane region" description="Helical" evidence="3">
    <location>
        <begin position="12"/>
        <end position="35"/>
    </location>
</feature>
<evidence type="ECO:0000313" key="5">
    <source>
        <dbReference type="EMBL" id="TGK92057.1"/>
    </source>
</evidence>
<comment type="subcellular location">
    <subcellularLocation>
        <location evidence="3">Membrane</location>
        <topology evidence="3">Single-pass type II membrane protein</topology>
    </subcellularLocation>
</comment>
<dbReference type="Pfam" id="PF10502">
    <property type="entry name" value="Peptidase_S26"/>
    <property type="match status" value="1"/>
</dbReference>
<comment type="caution">
    <text evidence="5">The sequence shown here is derived from an EMBL/GenBank/DDBJ whole genome shotgun (WGS) entry which is preliminary data.</text>
</comment>
<dbReference type="OrthoDB" id="9802919at2"/>
<dbReference type="PANTHER" id="PTHR43390:SF1">
    <property type="entry name" value="CHLOROPLAST PROCESSING PEPTIDASE"/>
    <property type="match status" value="1"/>
</dbReference>
<dbReference type="Proteomes" id="UP000297891">
    <property type="component" value="Unassembled WGS sequence"/>
</dbReference>
<dbReference type="SUPFAM" id="SSF51306">
    <property type="entry name" value="LexA/Signal peptidase"/>
    <property type="match status" value="1"/>
</dbReference>
<reference evidence="5" key="1">
    <citation type="journal article" date="2019" name="PLoS Negl. Trop. Dis.">
        <title>Revisiting the worldwide diversity of Leptospira species in the environment.</title>
        <authorList>
            <person name="Vincent A.T."/>
            <person name="Schiettekatte O."/>
            <person name="Bourhy P."/>
            <person name="Veyrier F.J."/>
            <person name="Picardeau M."/>
        </authorList>
    </citation>
    <scope>NUCLEOTIDE SEQUENCE [LARGE SCALE GENOMIC DNA]</scope>
    <source>
        <strain evidence="5">201800277</strain>
    </source>
</reference>
<dbReference type="InterPro" id="IPR019533">
    <property type="entry name" value="Peptidase_S26"/>
</dbReference>
<feature type="domain" description="Peptidase S26" evidence="4">
    <location>
        <begin position="20"/>
        <end position="174"/>
    </location>
</feature>
<dbReference type="PANTHER" id="PTHR43390">
    <property type="entry name" value="SIGNAL PEPTIDASE I"/>
    <property type="match status" value="1"/>
</dbReference>
<keyword evidence="3" id="KW-0472">Membrane</keyword>
<protein>
    <recommendedName>
        <fullName evidence="2 3">Signal peptidase I</fullName>
        <ecNumber evidence="3">3.4.21.89</ecNumber>
    </recommendedName>
</protein>
<evidence type="ECO:0000313" key="6">
    <source>
        <dbReference type="Proteomes" id="UP000297891"/>
    </source>
</evidence>
<proteinExistence type="inferred from homology"/>
<accession>A0A2M9Y1Y1</accession>
<dbReference type="EMBL" id="RQFP01000014">
    <property type="protein sequence ID" value="TGK92057.1"/>
    <property type="molecule type" value="Genomic_DNA"/>
</dbReference>
<dbReference type="GO" id="GO:0009003">
    <property type="term" value="F:signal peptidase activity"/>
    <property type="evidence" value="ECO:0007669"/>
    <property type="project" value="UniProtKB-EC"/>
</dbReference>
<dbReference type="GO" id="GO:0006465">
    <property type="term" value="P:signal peptide processing"/>
    <property type="evidence" value="ECO:0007669"/>
    <property type="project" value="InterPro"/>
</dbReference>
<evidence type="ECO:0000256" key="3">
    <source>
        <dbReference type="RuleBase" id="RU362042"/>
    </source>
</evidence>
<dbReference type="AlphaFoldDB" id="A0A2M9Y1Y1"/>
<dbReference type="Gene3D" id="2.10.109.10">
    <property type="entry name" value="Umud Fragment, subunit A"/>
    <property type="match status" value="1"/>
</dbReference>
<dbReference type="CDD" id="cd06530">
    <property type="entry name" value="S26_SPase_I"/>
    <property type="match status" value="1"/>
</dbReference>
<dbReference type="InterPro" id="IPR000223">
    <property type="entry name" value="Pept_S26A_signal_pept_1"/>
</dbReference>
<comment type="similarity">
    <text evidence="1 3">Belongs to the peptidase S26 family.</text>
</comment>
<sequence length="176" mass="19789">MSKSKNKVPFKTRLYAFLIPLFLGLVFAVLFKYYVITPVHIPNQFMEPTLKKGSTAYFNRLFRVKQLGIGDVVLVRSPLDPESFLIARIVGKPGDTIYVQKRMVFRNGSLLDPTSFPESSPGEIPLIPQGKTESDDLPKLTVSEKSFFLLADNRELGVDSRTLGVVPENQIIATLW</sequence>
<name>A0A2M9Y1Y1_9LEPT</name>
<evidence type="ECO:0000256" key="2">
    <source>
        <dbReference type="ARBA" id="ARBA00019232"/>
    </source>
</evidence>
<comment type="catalytic activity">
    <reaction evidence="3">
        <text>Cleavage of hydrophobic, N-terminal signal or leader sequences from secreted and periplasmic proteins.</text>
        <dbReference type="EC" id="3.4.21.89"/>
    </reaction>
</comment>
<gene>
    <name evidence="5" type="primary">lepB</name>
    <name evidence="5" type="ORF">EHQ30_17930</name>
</gene>
<keyword evidence="3" id="KW-1133">Transmembrane helix</keyword>
<dbReference type="InterPro" id="IPR036286">
    <property type="entry name" value="LexA/Signal_pep-like_sf"/>
</dbReference>
<organism evidence="5 6">
    <name type="scientific">Leptospira brenneri</name>
    <dbReference type="NCBI Taxonomy" id="2023182"/>
    <lineage>
        <taxon>Bacteria</taxon>
        <taxon>Pseudomonadati</taxon>
        <taxon>Spirochaetota</taxon>
        <taxon>Spirochaetia</taxon>
        <taxon>Leptospirales</taxon>
        <taxon>Leptospiraceae</taxon>
        <taxon>Leptospira</taxon>
    </lineage>
</organism>